<gene>
    <name evidence="3" type="ORF">UU72_C0032G0016</name>
</gene>
<sequence length="244" mass="27938">MRSVGQLLRSQREKRKLTLDSVQKVIKIHPKYIKALESDDYAAFEGKVHAKGFLKVYVEYLGLNIDEIMALWRRDYETVFEKTKEEKFFKLKSLEQDKFVITPGIIFSGIMALLIILFFGYLLYQYRTYTGNPVLEVYHPENNAIVSADIIDITGKSELDSELFVNNQKVVLMPNGNFATSVKLKEGINTISITAVNKLNKKTEDIRTVIYRPEKPVISEDIVKEATEATQSTSDIEEEIGELD</sequence>
<dbReference type="InterPro" id="IPR001387">
    <property type="entry name" value="Cro/C1-type_HTH"/>
</dbReference>
<accession>A0A0G0WT03</accession>
<protein>
    <recommendedName>
        <fullName evidence="5">HTH cro/C1-type domain-containing protein</fullName>
    </recommendedName>
</protein>
<keyword evidence="2" id="KW-0472">Membrane</keyword>
<comment type="caution">
    <text evidence="3">The sequence shown here is derived from an EMBL/GenBank/DDBJ whole genome shotgun (WGS) entry which is preliminary data.</text>
</comment>
<evidence type="ECO:0000256" key="1">
    <source>
        <dbReference type="SAM" id="MobiDB-lite"/>
    </source>
</evidence>
<evidence type="ECO:0000256" key="2">
    <source>
        <dbReference type="SAM" id="Phobius"/>
    </source>
</evidence>
<dbReference type="PANTHER" id="PTHR34475">
    <property type="match status" value="1"/>
</dbReference>
<dbReference type="CDD" id="cd00093">
    <property type="entry name" value="HTH_XRE"/>
    <property type="match status" value="1"/>
</dbReference>
<dbReference type="EMBL" id="LCBS01000032">
    <property type="protein sequence ID" value="KKS15884.1"/>
    <property type="molecule type" value="Genomic_DNA"/>
</dbReference>
<dbReference type="GO" id="GO:0003677">
    <property type="term" value="F:DNA binding"/>
    <property type="evidence" value="ECO:0007669"/>
    <property type="project" value="InterPro"/>
</dbReference>
<feature type="transmembrane region" description="Helical" evidence="2">
    <location>
        <begin position="99"/>
        <end position="124"/>
    </location>
</feature>
<proteinExistence type="predicted"/>
<dbReference type="InterPro" id="IPR050400">
    <property type="entry name" value="Bact_Cytoskel_RodZ"/>
</dbReference>
<evidence type="ECO:0000313" key="4">
    <source>
        <dbReference type="Proteomes" id="UP000034163"/>
    </source>
</evidence>
<dbReference type="Pfam" id="PF13413">
    <property type="entry name" value="HTH_25"/>
    <property type="match status" value="1"/>
</dbReference>
<evidence type="ECO:0008006" key="5">
    <source>
        <dbReference type="Google" id="ProtNLM"/>
    </source>
</evidence>
<reference evidence="3 4" key="1">
    <citation type="journal article" date="2015" name="Nature">
        <title>rRNA introns, odd ribosomes, and small enigmatic genomes across a large radiation of phyla.</title>
        <authorList>
            <person name="Brown C.T."/>
            <person name="Hug L.A."/>
            <person name="Thomas B.C."/>
            <person name="Sharon I."/>
            <person name="Castelle C.J."/>
            <person name="Singh A."/>
            <person name="Wilkins M.J."/>
            <person name="Williams K.H."/>
            <person name="Banfield J.F."/>
        </authorList>
    </citation>
    <scope>NUCLEOTIDE SEQUENCE [LARGE SCALE GENOMIC DNA]</scope>
</reference>
<organism evidence="3 4">
    <name type="scientific">candidate division WWE3 bacterium GW2011_GWB1_41_6</name>
    <dbReference type="NCBI Taxonomy" id="1619112"/>
    <lineage>
        <taxon>Bacteria</taxon>
        <taxon>Katanobacteria</taxon>
    </lineage>
</organism>
<dbReference type="InterPro" id="IPR010982">
    <property type="entry name" value="Lambda_DNA-bd_dom_sf"/>
</dbReference>
<feature type="compositionally biased region" description="Acidic residues" evidence="1">
    <location>
        <begin position="235"/>
        <end position="244"/>
    </location>
</feature>
<dbReference type="AlphaFoldDB" id="A0A0G0WT03"/>
<name>A0A0G0WT03_UNCKA</name>
<dbReference type="InterPro" id="IPR013783">
    <property type="entry name" value="Ig-like_fold"/>
</dbReference>
<dbReference type="Gene3D" id="2.60.40.10">
    <property type="entry name" value="Immunoglobulins"/>
    <property type="match status" value="1"/>
</dbReference>
<evidence type="ECO:0000313" key="3">
    <source>
        <dbReference type="EMBL" id="KKS15884.1"/>
    </source>
</evidence>
<dbReference type="Proteomes" id="UP000034163">
    <property type="component" value="Unassembled WGS sequence"/>
</dbReference>
<keyword evidence="2" id="KW-0812">Transmembrane</keyword>
<dbReference type="Gene3D" id="1.10.260.40">
    <property type="entry name" value="lambda repressor-like DNA-binding domains"/>
    <property type="match status" value="1"/>
</dbReference>
<feature type="region of interest" description="Disordered" evidence="1">
    <location>
        <begin position="223"/>
        <end position="244"/>
    </location>
</feature>
<keyword evidence="2" id="KW-1133">Transmembrane helix</keyword>
<dbReference type="PANTHER" id="PTHR34475:SF1">
    <property type="entry name" value="CYTOSKELETON PROTEIN RODZ"/>
    <property type="match status" value="1"/>
</dbReference>